<dbReference type="InterPro" id="IPR029021">
    <property type="entry name" value="Prot-tyrosine_phosphatase-like"/>
</dbReference>
<dbReference type="Gene3D" id="3.90.190.10">
    <property type="entry name" value="Protein tyrosine phosphatase superfamily"/>
    <property type="match status" value="1"/>
</dbReference>
<dbReference type="Gene3D" id="2.60.40.1110">
    <property type="match status" value="1"/>
</dbReference>
<feature type="region of interest" description="Disordered" evidence="2">
    <location>
        <begin position="476"/>
        <end position="632"/>
    </location>
</feature>
<dbReference type="OrthoDB" id="16692at2759"/>
<evidence type="ECO:0000256" key="1">
    <source>
        <dbReference type="ARBA" id="ARBA00022801"/>
    </source>
</evidence>
<keyword evidence="1" id="KW-0378">Hydrolase</keyword>
<accession>A0A9W7GP23</accession>
<dbReference type="Proteomes" id="UP001165065">
    <property type="component" value="Unassembled WGS sequence"/>
</dbReference>
<evidence type="ECO:0000313" key="4">
    <source>
        <dbReference type="EMBL" id="GMI49201.1"/>
    </source>
</evidence>
<protein>
    <recommendedName>
        <fullName evidence="3">Phosphatase tensin-type domain-containing protein</fullName>
    </recommendedName>
</protein>
<evidence type="ECO:0000259" key="3">
    <source>
        <dbReference type="PROSITE" id="PS51181"/>
    </source>
</evidence>
<dbReference type="EMBL" id="BRYA01000476">
    <property type="protein sequence ID" value="GMI49201.1"/>
    <property type="molecule type" value="Genomic_DNA"/>
</dbReference>
<name>A0A9W7GP23_9STRA</name>
<organism evidence="4 5">
    <name type="scientific">Triparma columacea</name>
    <dbReference type="NCBI Taxonomy" id="722753"/>
    <lineage>
        <taxon>Eukaryota</taxon>
        <taxon>Sar</taxon>
        <taxon>Stramenopiles</taxon>
        <taxon>Ochrophyta</taxon>
        <taxon>Bolidophyceae</taxon>
        <taxon>Parmales</taxon>
        <taxon>Triparmaceae</taxon>
        <taxon>Triparma</taxon>
    </lineage>
</organism>
<feature type="compositionally biased region" description="Acidic residues" evidence="2">
    <location>
        <begin position="607"/>
        <end position="626"/>
    </location>
</feature>
<comment type="caution">
    <text evidence="4">The sequence shown here is derived from an EMBL/GenBank/DDBJ whole genome shotgun (WGS) entry which is preliminary data.</text>
</comment>
<gene>
    <name evidence="4" type="ORF">TrCOL_g12563</name>
</gene>
<dbReference type="AlphaFoldDB" id="A0A9W7GP23"/>
<sequence length="632" mass="68374">MTSSNTPSNTPSSSWLSNLAATVTATVSEASIRANELRAKATEQANSEDTKRIIEQAKNRMDDWGKGVTKGVKGVRETVEKVLPLSTPSSDYLAFPVPPAPSLDKPCLNALGLTYITSRLISTSHPLSPTPGPGPLTSQTGELGRYGPSRCSNAVVNLLETRHPGRWMIVDVSELGLGSTGALAQNALSYTYPGHPAMPLMSLLRLTTTLTKYLQSEDGNVVVVACRNGRGRSLGIIAGLMECLGTGDGKEMEYVAKARKGEVLELTLPSQRRYLGYLGKIMVGVKGRAQRVGITRVTIQGWKGGKGKGKEGRGVGRTYLQVFKGGELVGTMMGKEDGWTEREGEEIVFKPVKGPDGTPAQIIVEGDVLLRVRTVRESTGNRASMCRVAFHGGFVKFESGGTTVVTIGVEGLDGAGGWDEGGGMNVEMRNEGVGGETEYDEELVEEWWRVREEWKGKGLEGRRRKGKEVKKAVEGQFSLGGGGRKKDKEKDKEKEKTSVENEAAVEEEEDELMKELGMVGEDDEEEEDVVFDVTTNPSSPLPEPPKPLAAEPAQTKQPEQQPKDTLPPATPPSTDKSFHANEEEDDDDDDDDDLMAKMDALGIGAGDDYDDDDDDDDDLGNLDDLEAYFKKS</sequence>
<feature type="compositionally biased region" description="Acidic residues" evidence="2">
    <location>
        <begin position="503"/>
        <end position="512"/>
    </location>
</feature>
<reference evidence="5" key="1">
    <citation type="journal article" date="2023" name="Commun. Biol.">
        <title>Genome analysis of Parmales, the sister group of diatoms, reveals the evolutionary specialization of diatoms from phago-mixotrophs to photoautotrophs.</title>
        <authorList>
            <person name="Ban H."/>
            <person name="Sato S."/>
            <person name="Yoshikawa S."/>
            <person name="Yamada K."/>
            <person name="Nakamura Y."/>
            <person name="Ichinomiya M."/>
            <person name="Sato N."/>
            <person name="Blanc-Mathieu R."/>
            <person name="Endo H."/>
            <person name="Kuwata A."/>
            <person name="Ogata H."/>
        </authorList>
    </citation>
    <scope>NUCLEOTIDE SEQUENCE [LARGE SCALE GENOMIC DNA]</scope>
</reference>
<keyword evidence="5" id="KW-1185">Reference proteome</keyword>
<dbReference type="InterPro" id="IPR051281">
    <property type="entry name" value="Dual-spec_lipid-protein_phosph"/>
</dbReference>
<dbReference type="GO" id="GO:0016314">
    <property type="term" value="F:phosphatidylinositol-3,4,5-trisphosphate 3-phosphatase activity"/>
    <property type="evidence" value="ECO:0007669"/>
    <property type="project" value="TreeGrafter"/>
</dbReference>
<feature type="compositionally biased region" description="Basic and acidic residues" evidence="2">
    <location>
        <begin position="484"/>
        <end position="499"/>
    </location>
</feature>
<dbReference type="PANTHER" id="PTHR12305">
    <property type="entry name" value="PHOSPHATASE WITH HOMOLOGY TO TENSIN"/>
    <property type="match status" value="1"/>
</dbReference>
<feature type="compositionally biased region" description="Acidic residues" evidence="2">
    <location>
        <begin position="520"/>
        <end position="530"/>
    </location>
</feature>
<feature type="domain" description="Phosphatase tensin-type" evidence="3">
    <location>
        <begin position="106"/>
        <end position="285"/>
    </location>
</feature>
<feature type="compositionally biased region" description="Acidic residues" evidence="2">
    <location>
        <begin position="582"/>
        <end position="593"/>
    </location>
</feature>
<proteinExistence type="predicted"/>
<evidence type="ECO:0000256" key="2">
    <source>
        <dbReference type="SAM" id="MobiDB-lite"/>
    </source>
</evidence>
<dbReference type="GO" id="GO:0005829">
    <property type="term" value="C:cytosol"/>
    <property type="evidence" value="ECO:0007669"/>
    <property type="project" value="TreeGrafter"/>
</dbReference>
<evidence type="ECO:0000313" key="5">
    <source>
        <dbReference type="Proteomes" id="UP001165065"/>
    </source>
</evidence>
<dbReference type="SUPFAM" id="SSF52799">
    <property type="entry name" value="(Phosphotyrosine protein) phosphatases II"/>
    <property type="match status" value="1"/>
</dbReference>
<dbReference type="InterPro" id="IPR029023">
    <property type="entry name" value="Tensin_phosphatase"/>
</dbReference>
<dbReference type="PROSITE" id="PS51181">
    <property type="entry name" value="PPASE_TENSIN"/>
    <property type="match status" value="1"/>
</dbReference>